<dbReference type="PATRIC" id="fig|1339315.3.peg.512"/>
<dbReference type="Proteomes" id="UP000020529">
    <property type="component" value="Unassembled WGS sequence"/>
</dbReference>
<protein>
    <submittedName>
        <fullName evidence="1">Uncharacterized protein</fullName>
    </submittedName>
</protein>
<name>A0A015T1X6_BACFG</name>
<accession>A0A015T1X6</accession>
<organism evidence="1 2">
    <name type="scientific">Bacteroides fragilis str. 3988T(B)14</name>
    <dbReference type="NCBI Taxonomy" id="1339315"/>
    <lineage>
        <taxon>Bacteria</taxon>
        <taxon>Pseudomonadati</taxon>
        <taxon>Bacteroidota</taxon>
        <taxon>Bacteroidia</taxon>
        <taxon>Bacteroidales</taxon>
        <taxon>Bacteroidaceae</taxon>
        <taxon>Bacteroides</taxon>
    </lineage>
</organism>
<sequence length="37" mass="4212">MTENVLFIVLNFLVSKLVGEESDVGTQNGEERRNLFL</sequence>
<evidence type="ECO:0000313" key="2">
    <source>
        <dbReference type="Proteomes" id="UP000020529"/>
    </source>
</evidence>
<dbReference type="EMBL" id="JGCY01000147">
    <property type="protein sequence ID" value="EXY76537.1"/>
    <property type="molecule type" value="Genomic_DNA"/>
</dbReference>
<reference evidence="1 2" key="1">
    <citation type="submission" date="2014-02" db="EMBL/GenBank/DDBJ databases">
        <authorList>
            <person name="Sears C."/>
            <person name="Carroll K."/>
            <person name="Sack B.R."/>
            <person name="Qadri F."/>
            <person name="Myers L.L."/>
            <person name="Chung G.-T."/>
            <person name="Escheverria P."/>
            <person name="Fraser C.M."/>
            <person name="Sadzewicz L."/>
            <person name="Shefchek K.A."/>
            <person name="Tallon L."/>
            <person name="Das S.P."/>
            <person name="Daugherty S."/>
            <person name="Mongodin E.F."/>
        </authorList>
    </citation>
    <scope>NUCLEOTIDE SEQUENCE [LARGE SCALE GENOMIC DNA]</scope>
    <source>
        <strain evidence="2">3988T(B)14</strain>
    </source>
</reference>
<gene>
    <name evidence="1" type="ORF">M124_4588</name>
</gene>
<comment type="caution">
    <text evidence="1">The sequence shown here is derived from an EMBL/GenBank/DDBJ whole genome shotgun (WGS) entry which is preliminary data.</text>
</comment>
<evidence type="ECO:0000313" key="1">
    <source>
        <dbReference type="EMBL" id="EXY76537.1"/>
    </source>
</evidence>
<proteinExistence type="predicted"/>
<dbReference type="AlphaFoldDB" id="A0A015T1X6"/>